<accession>F8PI62</accession>
<gene>
    <name evidence="2" type="ORF">SERLA73DRAFT_149065</name>
</gene>
<organism evidence="3">
    <name type="scientific">Serpula lacrymans var. lacrymans (strain S7.3)</name>
    <name type="common">Dry rot fungus</name>
    <dbReference type="NCBI Taxonomy" id="936435"/>
    <lineage>
        <taxon>Eukaryota</taxon>
        <taxon>Fungi</taxon>
        <taxon>Dikarya</taxon>
        <taxon>Basidiomycota</taxon>
        <taxon>Agaricomycotina</taxon>
        <taxon>Agaricomycetes</taxon>
        <taxon>Agaricomycetidae</taxon>
        <taxon>Boletales</taxon>
        <taxon>Coniophorineae</taxon>
        <taxon>Serpulaceae</taxon>
        <taxon>Serpula</taxon>
    </lineage>
</organism>
<name>F8PI62_SERL3</name>
<dbReference type="Proteomes" id="UP000008063">
    <property type="component" value="Unassembled WGS sequence"/>
</dbReference>
<evidence type="ECO:0000256" key="1">
    <source>
        <dbReference type="SAM" id="MobiDB-lite"/>
    </source>
</evidence>
<evidence type="ECO:0000313" key="3">
    <source>
        <dbReference type="Proteomes" id="UP000008063"/>
    </source>
</evidence>
<sequence length="311" mass="34197">MPPSDKIATSKKPAVPGKQRAIPRPKCVWMNKDKKVLVKLALAKRGEELEKTKTRGRAKDVEAVRSKWNALKSEFHDVNCLVQHCSGLGYNPDKAHNMNDANRSVWTAIIESCPNKKKAYKHFMNEGWPWYDDMLMIMTGVLKATGKAGDVLDLAEDAVGGEDVMEVNVNEDVNEDETNEDKIVEGHSAPASVLAMSLSSALSCKTSQRSATSQDTFNNRLLASLESIGTSAGALPAPSARNIAIKTIGELEGHLGNEQQVALINLLCDNERMMNNYLAIVETGWENLLKIWVDKRLAQLAAYPSSYTANN</sequence>
<protein>
    <recommendedName>
        <fullName evidence="4">Myb/SANT-like domain-containing protein</fullName>
    </recommendedName>
</protein>
<reference evidence="3" key="1">
    <citation type="journal article" date="2011" name="Science">
        <title>The plant cell wall-decomposing machinery underlies the functional diversity of forest fungi.</title>
        <authorList>
            <person name="Eastwood D.C."/>
            <person name="Floudas D."/>
            <person name="Binder M."/>
            <person name="Majcherczyk A."/>
            <person name="Schneider P."/>
            <person name="Aerts A."/>
            <person name="Asiegbu F.O."/>
            <person name="Baker S.E."/>
            <person name="Barry K."/>
            <person name="Bendiksby M."/>
            <person name="Blumentritt M."/>
            <person name="Coutinho P.M."/>
            <person name="Cullen D."/>
            <person name="de Vries R.P."/>
            <person name="Gathman A."/>
            <person name="Goodell B."/>
            <person name="Henrissat B."/>
            <person name="Ihrmark K."/>
            <person name="Kauserud H."/>
            <person name="Kohler A."/>
            <person name="LaButti K."/>
            <person name="Lapidus A."/>
            <person name="Lavin J.L."/>
            <person name="Lee Y.-H."/>
            <person name="Lindquist E."/>
            <person name="Lilly W."/>
            <person name="Lucas S."/>
            <person name="Morin E."/>
            <person name="Murat C."/>
            <person name="Oguiza J.A."/>
            <person name="Park J."/>
            <person name="Pisabarro A.G."/>
            <person name="Riley R."/>
            <person name="Rosling A."/>
            <person name="Salamov A."/>
            <person name="Schmidt O."/>
            <person name="Schmutz J."/>
            <person name="Skrede I."/>
            <person name="Stenlid J."/>
            <person name="Wiebenga A."/>
            <person name="Xie X."/>
            <person name="Kuees U."/>
            <person name="Hibbett D.S."/>
            <person name="Hoffmeister D."/>
            <person name="Hoegberg N."/>
            <person name="Martin F."/>
            <person name="Grigoriev I.V."/>
            <person name="Watkinson S.C."/>
        </authorList>
    </citation>
    <scope>NUCLEOTIDE SEQUENCE [LARGE SCALE GENOMIC DNA]</scope>
    <source>
        <strain evidence="3">strain S7.3</strain>
    </source>
</reference>
<evidence type="ECO:0000313" key="2">
    <source>
        <dbReference type="EMBL" id="EGO04640.1"/>
    </source>
</evidence>
<dbReference type="HOGENOM" id="CLU_744261_0_0_1"/>
<proteinExistence type="predicted"/>
<keyword evidence="3" id="KW-1185">Reference proteome</keyword>
<dbReference type="EMBL" id="GL945474">
    <property type="protein sequence ID" value="EGO04640.1"/>
    <property type="molecule type" value="Genomic_DNA"/>
</dbReference>
<dbReference type="STRING" id="936435.F8PI62"/>
<dbReference type="InParanoid" id="F8PI62"/>
<dbReference type="AlphaFoldDB" id="F8PI62"/>
<feature type="region of interest" description="Disordered" evidence="1">
    <location>
        <begin position="1"/>
        <end position="23"/>
    </location>
</feature>
<evidence type="ECO:0008006" key="4">
    <source>
        <dbReference type="Google" id="ProtNLM"/>
    </source>
</evidence>